<dbReference type="InterPro" id="IPR011990">
    <property type="entry name" value="TPR-like_helical_dom_sf"/>
</dbReference>
<proteinExistence type="predicted"/>
<comment type="caution">
    <text evidence="1">The sequence shown here is derived from an EMBL/GenBank/DDBJ whole genome shotgun (WGS) entry which is preliminary data.</text>
</comment>
<name>A0A559LZY7_9HELO</name>
<accession>A0A559LZY7</accession>
<protein>
    <recommendedName>
        <fullName evidence="3">DUF924 domain-containing protein</fullName>
    </recommendedName>
</protein>
<evidence type="ECO:0000313" key="2">
    <source>
        <dbReference type="Proteomes" id="UP000315522"/>
    </source>
</evidence>
<dbReference type="Gene3D" id="1.20.58.320">
    <property type="entry name" value="TPR-like"/>
    <property type="match status" value="1"/>
</dbReference>
<sequence>MSASTTHPDITRITSYWFSGDDLTKKWFNGGPQVDSEIRANFGDLVEKARAEQLTSWAEQPQGALALIILLDQFPRNIFRGSPLSYSSDAMALDVASVAVAKGFDRIVAHLQQPIFYLPFLHAENLVSQVAATALNEGLLSRSEPGEGDAEYAGTSRGFFTSHSNCILRFGRFPSRNKVLGRKSTAEESEYLKEHPSGF</sequence>
<dbReference type="Gene3D" id="1.25.40.10">
    <property type="entry name" value="Tetratricopeptide repeat domain"/>
    <property type="match status" value="1"/>
</dbReference>
<keyword evidence="2" id="KW-1185">Reference proteome</keyword>
<evidence type="ECO:0000313" key="1">
    <source>
        <dbReference type="EMBL" id="TVY86276.1"/>
    </source>
</evidence>
<dbReference type="Proteomes" id="UP000315522">
    <property type="component" value="Unassembled WGS sequence"/>
</dbReference>
<dbReference type="EMBL" id="QGML01003854">
    <property type="protein sequence ID" value="TVY86276.1"/>
    <property type="molecule type" value="Genomic_DNA"/>
</dbReference>
<evidence type="ECO:0008006" key="3">
    <source>
        <dbReference type="Google" id="ProtNLM"/>
    </source>
</evidence>
<reference evidence="1 2" key="1">
    <citation type="submission" date="2018-05" db="EMBL/GenBank/DDBJ databases">
        <title>Genome sequencing and assembly of the regulated plant pathogen Lachnellula willkommii and related sister species for the development of diagnostic species identification markers.</title>
        <authorList>
            <person name="Giroux E."/>
            <person name="Bilodeau G."/>
        </authorList>
    </citation>
    <scope>NUCLEOTIDE SEQUENCE [LARGE SCALE GENOMIC DNA]</scope>
    <source>
        <strain evidence="1 2">CBS 172.35</strain>
    </source>
</reference>
<dbReference type="SUPFAM" id="SSF48452">
    <property type="entry name" value="TPR-like"/>
    <property type="match status" value="1"/>
</dbReference>
<organism evidence="1 2">
    <name type="scientific">Lachnellula willkommii</name>
    <dbReference type="NCBI Taxonomy" id="215461"/>
    <lineage>
        <taxon>Eukaryota</taxon>
        <taxon>Fungi</taxon>
        <taxon>Dikarya</taxon>
        <taxon>Ascomycota</taxon>
        <taxon>Pezizomycotina</taxon>
        <taxon>Leotiomycetes</taxon>
        <taxon>Helotiales</taxon>
        <taxon>Lachnaceae</taxon>
        <taxon>Lachnellula</taxon>
    </lineage>
</organism>
<dbReference type="InterPro" id="IPR010323">
    <property type="entry name" value="DUF924"/>
</dbReference>
<dbReference type="AlphaFoldDB" id="A0A559LZY7"/>
<dbReference type="Pfam" id="PF06041">
    <property type="entry name" value="DUF924"/>
    <property type="match status" value="1"/>
</dbReference>
<gene>
    <name evidence="1" type="ORF">LAWI1_G008872</name>
</gene>